<dbReference type="InterPro" id="IPR025241">
    <property type="entry name" value="DUF4190"/>
</dbReference>
<keyword evidence="1" id="KW-0812">Transmembrane</keyword>
<evidence type="ECO:0000256" key="1">
    <source>
        <dbReference type="SAM" id="Phobius"/>
    </source>
</evidence>
<proteinExistence type="predicted"/>
<dbReference type="RefSeq" id="WP_147670773.1">
    <property type="nucleotide sequence ID" value="NZ_VDUW01000018.1"/>
</dbReference>
<reference evidence="3 4" key="1">
    <citation type="submission" date="2019-06" db="EMBL/GenBank/DDBJ databases">
        <title>Cerasibacillus sp. nov., isolated from maize field.</title>
        <authorList>
            <person name="Lin S.-Y."/>
            <person name="Tsai C.-F."/>
            <person name="Young C.-C."/>
        </authorList>
    </citation>
    <scope>NUCLEOTIDE SEQUENCE [LARGE SCALE GENOMIC DNA]</scope>
    <source>
        <strain evidence="3 4">CC-CFT480</strain>
    </source>
</reference>
<gene>
    <name evidence="3" type="ORF">FHP05_14990</name>
</gene>
<comment type="caution">
    <text evidence="3">The sequence shown here is derived from an EMBL/GenBank/DDBJ whole genome shotgun (WGS) entry which is preliminary data.</text>
</comment>
<organism evidence="3 4">
    <name type="scientific">Cerasibacillus terrae</name>
    <dbReference type="NCBI Taxonomy" id="2498845"/>
    <lineage>
        <taxon>Bacteria</taxon>
        <taxon>Bacillati</taxon>
        <taxon>Bacillota</taxon>
        <taxon>Bacilli</taxon>
        <taxon>Bacillales</taxon>
        <taxon>Bacillaceae</taxon>
        <taxon>Cerasibacillus</taxon>
    </lineage>
</organism>
<feature type="transmembrane region" description="Helical" evidence="1">
    <location>
        <begin position="20"/>
        <end position="51"/>
    </location>
</feature>
<sequence length="92" mass="9774">MSDIEVSKNDVTNKKAVTSFVLALLSIVFVILPLVGIALAVVGIVLGFIGLKEITRYSQKGKAIAIIGIICNTLIIFSLISGYMLFMGLNAS</sequence>
<accession>A0A5C8NFH8</accession>
<protein>
    <submittedName>
        <fullName evidence="3">DUF4190 domain-containing protein</fullName>
    </submittedName>
</protein>
<evidence type="ECO:0000313" key="3">
    <source>
        <dbReference type="EMBL" id="TXL57565.1"/>
    </source>
</evidence>
<evidence type="ECO:0000313" key="4">
    <source>
        <dbReference type="Proteomes" id="UP000321574"/>
    </source>
</evidence>
<dbReference type="Proteomes" id="UP000321574">
    <property type="component" value="Unassembled WGS sequence"/>
</dbReference>
<evidence type="ECO:0000259" key="2">
    <source>
        <dbReference type="Pfam" id="PF13828"/>
    </source>
</evidence>
<name>A0A5C8NFH8_9BACI</name>
<keyword evidence="1" id="KW-1133">Transmembrane helix</keyword>
<feature type="domain" description="DUF4190" evidence="2">
    <location>
        <begin position="16"/>
        <end position="78"/>
    </location>
</feature>
<dbReference type="Pfam" id="PF13828">
    <property type="entry name" value="DUF4190"/>
    <property type="match status" value="1"/>
</dbReference>
<keyword evidence="1" id="KW-0472">Membrane</keyword>
<dbReference type="AlphaFoldDB" id="A0A5C8NFH8"/>
<keyword evidence="4" id="KW-1185">Reference proteome</keyword>
<feature type="transmembrane region" description="Helical" evidence="1">
    <location>
        <begin position="63"/>
        <end position="86"/>
    </location>
</feature>
<dbReference type="EMBL" id="VDUW01000018">
    <property type="protein sequence ID" value="TXL57565.1"/>
    <property type="molecule type" value="Genomic_DNA"/>
</dbReference>